<comment type="catalytic activity">
    <reaction evidence="12">
        <text>a hydroperoxide + [thioredoxin]-dithiol = an alcohol + [thioredoxin]-disulfide + H2O</text>
        <dbReference type="Rhea" id="RHEA:62620"/>
        <dbReference type="Rhea" id="RHEA-COMP:10698"/>
        <dbReference type="Rhea" id="RHEA-COMP:10700"/>
        <dbReference type="ChEBI" id="CHEBI:15377"/>
        <dbReference type="ChEBI" id="CHEBI:29950"/>
        <dbReference type="ChEBI" id="CHEBI:30879"/>
        <dbReference type="ChEBI" id="CHEBI:35924"/>
        <dbReference type="ChEBI" id="CHEBI:50058"/>
        <dbReference type="EC" id="1.11.1.24"/>
    </reaction>
</comment>
<gene>
    <name evidence="16" type="primary">bcp_2</name>
    <name evidence="15" type="ORF">DIT97_06610</name>
    <name evidence="16" type="ORF">GmarT_06230</name>
</gene>
<evidence type="ECO:0000313" key="18">
    <source>
        <dbReference type="Proteomes" id="UP000322887"/>
    </source>
</evidence>
<dbReference type="PIRSF" id="PIRSF000239">
    <property type="entry name" value="AHPC"/>
    <property type="match status" value="1"/>
</dbReference>
<evidence type="ECO:0000256" key="9">
    <source>
        <dbReference type="ARBA" id="ARBA00032824"/>
    </source>
</evidence>
<reference evidence="16 18" key="2">
    <citation type="submission" date="2019-08" db="EMBL/GenBank/DDBJ databases">
        <title>Deep-cultivation of Planctomycetes and their phenomic and genomic characterization uncovers novel biology.</title>
        <authorList>
            <person name="Wiegand S."/>
            <person name="Jogler M."/>
            <person name="Boedeker C."/>
            <person name="Pinto D."/>
            <person name="Vollmers J."/>
            <person name="Rivas-Marin E."/>
            <person name="Kohn T."/>
            <person name="Peeters S.H."/>
            <person name="Heuer A."/>
            <person name="Rast P."/>
            <person name="Oberbeckmann S."/>
            <person name="Bunk B."/>
            <person name="Jeske O."/>
            <person name="Meyerdierks A."/>
            <person name="Storesund J.E."/>
            <person name="Kallscheuer N."/>
            <person name="Luecker S."/>
            <person name="Lage O.M."/>
            <person name="Pohl T."/>
            <person name="Merkel B.J."/>
            <person name="Hornburger P."/>
            <person name="Mueller R.-W."/>
            <person name="Bruemmer F."/>
            <person name="Labrenz M."/>
            <person name="Spormann A.M."/>
            <person name="Op den Camp H."/>
            <person name="Overmann J."/>
            <person name="Amann R."/>
            <person name="Jetten M.S.M."/>
            <person name="Mascher T."/>
            <person name="Medema M.H."/>
            <person name="Devos D.P."/>
            <person name="Kaster A.-K."/>
            <person name="Ovreas L."/>
            <person name="Rohde M."/>
            <person name="Galperin M.Y."/>
            <person name="Jogler C."/>
        </authorList>
    </citation>
    <scope>NUCLEOTIDE SEQUENCE [LARGE SCALE GENOMIC DNA]</scope>
    <source>
        <strain evidence="16 18">DSM 8797</strain>
    </source>
</reference>
<keyword evidence="5" id="KW-0049">Antioxidant</keyword>
<keyword evidence="4 15" id="KW-0575">Peroxidase</keyword>
<dbReference type="EC" id="1.11.1.24" evidence="3"/>
<dbReference type="NCBIfam" id="NF006960">
    <property type="entry name" value="PRK09437.1"/>
    <property type="match status" value="1"/>
</dbReference>
<evidence type="ECO:0000256" key="4">
    <source>
        <dbReference type="ARBA" id="ARBA00022559"/>
    </source>
</evidence>
<evidence type="ECO:0000256" key="10">
    <source>
        <dbReference type="ARBA" id="ARBA00038489"/>
    </source>
</evidence>
<dbReference type="EMBL" id="DQAY01000045">
    <property type="protein sequence ID" value="HCO22733.1"/>
    <property type="molecule type" value="Genomic_DNA"/>
</dbReference>
<comment type="function">
    <text evidence="1">Thiol-specific peroxidase that catalyzes the reduction of hydrogen peroxide and organic hydroperoxides to water and alcohols, respectively. Plays a role in cell protection against oxidative stress by detoxifying peroxides and as sensor of hydrogen peroxide-mediated signaling events.</text>
</comment>
<dbReference type="CDD" id="cd03017">
    <property type="entry name" value="PRX_BCP"/>
    <property type="match status" value="1"/>
</dbReference>
<keyword evidence="8" id="KW-0676">Redox-active center</keyword>
<dbReference type="GO" id="GO:0005737">
    <property type="term" value="C:cytoplasm"/>
    <property type="evidence" value="ECO:0007669"/>
    <property type="project" value="TreeGrafter"/>
</dbReference>
<dbReference type="PANTHER" id="PTHR42801:SF4">
    <property type="entry name" value="AHPC_TSA FAMILY PROTEIN"/>
    <property type="match status" value="1"/>
</dbReference>
<reference evidence="15 17" key="1">
    <citation type="journal article" date="2018" name="Nat. Biotechnol.">
        <title>A standardized bacterial taxonomy based on genome phylogeny substantially revises the tree of life.</title>
        <authorList>
            <person name="Parks D.H."/>
            <person name="Chuvochina M."/>
            <person name="Waite D.W."/>
            <person name="Rinke C."/>
            <person name="Skarshewski A."/>
            <person name="Chaumeil P.A."/>
            <person name="Hugenholtz P."/>
        </authorList>
    </citation>
    <scope>NUCLEOTIDE SEQUENCE [LARGE SCALE GENOMIC DNA]</scope>
    <source>
        <strain evidence="15">UBA9375</strain>
    </source>
</reference>
<dbReference type="Pfam" id="PF00578">
    <property type="entry name" value="AhpC-TSA"/>
    <property type="match status" value="1"/>
</dbReference>
<comment type="subunit">
    <text evidence="2">Monomer.</text>
</comment>
<evidence type="ECO:0000313" key="16">
    <source>
        <dbReference type="EMBL" id="QEG14786.1"/>
    </source>
</evidence>
<dbReference type="SUPFAM" id="SSF52833">
    <property type="entry name" value="Thioredoxin-like"/>
    <property type="match status" value="1"/>
</dbReference>
<comment type="similarity">
    <text evidence="10">Belongs to the peroxiredoxin family. BCP/PrxQ subfamily.</text>
</comment>
<dbReference type="InterPro" id="IPR024706">
    <property type="entry name" value="Peroxiredoxin_AhpC-typ"/>
</dbReference>
<dbReference type="InterPro" id="IPR013766">
    <property type="entry name" value="Thioredoxin_domain"/>
</dbReference>
<evidence type="ECO:0000256" key="12">
    <source>
        <dbReference type="ARBA" id="ARBA00049091"/>
    </source>
</evidence>
<dbReference type="GeneID" id="98645298"/>
<dbReference type="PANTHER" id="PTHR42801">
    <property type="entry name" value="THIOREDOXIN-DEPENDENT PEROXIDE REDUCTASE"/>
    <property type="match status" value="1"/>
</dbReference>
<dbReference type="GO" id="GO:0008379">
    <property type="term" value="F:thioredoxin peroxidase activity"/>
    <property type="evidence" value="ECO:0007669"/>
    <property type="project" value="TreeGrafter"/>
</dbReference>
<evidence type="ECO:0000256" key="2">
    <source>
        <dbReference type="ARBA" id="ARBA00011245"/>
    </source>
</evidence>
<dbReference type="EMBL" id="CP042910">
    <property type="protein sequence ID" value="QEG14786.1"/>
    <property type="molecule type" value="Genomic_DNA"/>
</dbReference>
<feature type="active site" description="Cysteine sulfenic acid (-SOH) intermediate; for peroxidase activity" evidence="13">
    <location>
        <position position="51"/>
    </location>
</feature>
<dbReference type="Gene3D" id="3.40.30.10">
    <property type="entry name" value="Glutaredoxin"/>
    <property type="match status" value="1"/>
</dbReference>
<evidence type="ECO:0000256" key="6">
    <source>
        <dbReference type="ARBA" id="ARBA00023002"/>
    </source>
</evidence>
<evidence type="ECO:0000256" key="11">
    <source>
        <dbReference type="ARBA" id="ARBA00042639"/>
    </source>
</evidence>
<feature type="domain" description="Thioredoxin" evidence="14">
    <location>
        <begin position="8"/>
        <end position="161"/>
    </location>
</feature>
<evidence type="ECO:0000313" key="17">
    <source>
        <dbReference type="Proteomes" id="UP000263642"/>
    </source>
</evidence>
<sequence length="161" mass="18091">MATEGKVPEAGKRAPAFNLPAYPEGKVRLSQFKGEKNVLLYFYPKDNTPGCTTESCDFRDRVAKFKRNDTVILGISPDSVASHEKFATKFELPFTLLSDENHEIAEKYGVWVEKMNYGKKYMGIQRSTFLIDKEGKIAAAWPKVKVNGHAEEVTAALKDLK</sequence>
<dbReference type="AlphaFoldDB" id="A0A3D3R1N2"/>
<dbReference type="RefSeq" id="WP_002644433.1">
    <property type="nucleotide sequence ID" value="NZ_CAXBMG010000001.1"/>
</dbReference>
<evidence type="ECO:0000256" key="3">
    <source>
        <dbReference type="ARBA" id="ARBA00013017"/>
    </source>
</evidence>
<evidence type="ECO:0000256" key="8">
    <source>
        <dbReference type="ARBA" id="ARBA00023284"/>
    </source>
</evidence>
<accession>A0A3D3R1N2</accession>
<evidence type="ECO:0000256" key="5">
    <source>
        <dbReference type="ARBA" id="ARBA00022862"/>
    </source>
</evidence>
<keyword evidence="18" id="KW-1185">Reference proteome</keyword>
<dbReference type="InterPro" id="IPR050924">
    <property type="entry name" value="Peroxiredoxin_BCP/PrxQ"/>
</dbReference>
<evidence type="ECO:0000256" key="13">
    <source>
        <dbReference type="PIRSR" id="PIRSR000239-1"/>
    </source>
</evidence>
<dbReference type="InterPro" id="IPR000866">
    <property type="entry name" value="AhpC/TSA"/>
</dbReference>
<dbReference type="GO" id="GO:0034599">
    <property type="term" value="P:cellular response to oxidative stress"/>
    <property type="evidence" value="ECO:0007669"/>
    <property type="project" value="TreeGrafter"/>
</dbReference>
<organism evidence="15 17">
    <name type="scientific">Gimesia maris</name>
    <dbReference type="NCBI Taxonomy" id="122"/>
    <lineage>
        <taxon>Bacteria</taxon>
        <taxon>Pseudomonadati</taxon>
        <taxon>Planctomycetota</taxon>
        <taxon>Planctomycetia</taxon>
        <taxon>Planctomycetales</taxon>
        <taxon>Planctomycetaceae</taxon>
        <taxon>Gimesia</taxon>
    </lineage>
</organism>
<dbReference type="GO" id="GO:0045454">
    <property type="term" value="P:cell redox homeostasis"/>
    <property type="evidence" value="ECO:0007669"/>
    <property type="project" value="TreeGrafter"/>
</dbReference>
<keyword evidence="7" id="KW-1015">Disulfide bond</keyword>
<evidence type="ECO:0000256" key="7">
    <source>
        <dbReference type="ARBA" id="ARBA00023157"/>
    </source>
</evidence>
<proteinExistence type="inferred from homology"/>
<dbReference type="FunFam" id="3.40.30.10:FF:000007">
    <property type="entry name" value="Thioredoxin-dependent thiol peroxidase"/>
    <property type="match status" value="1"/>
</dbReference>
<dbReference type="InterPro" id="IPR036249">
    <property type="entry name" value="Thioredoxin-like_sf"/>
</dbReference>
<keyword evidence="6 16" id="KW-0560">Oxidoreductase</keyword>
<dbReference type="Proteomes" id="UP000322887">
    <property type="component" value="Chromosome"/>
</dbReference>
<evidence type="ECO:0000313" key="15">
    <source>
        <dbReference type="EMBL" id="HCO22733.1"/>
    </source>
</evidence>
<dbReference type="Proteomes" id="UP000263642">
    <property type="component" value="Unassembled WGS sequence"/>
</dbReference>
<protein>
    <recommendedName>
        <fullName evidence="3">thioredoxin-dependent peroxiredoxin</fullName>
        <ecNumber evidence="3">1.11.1.24</ecNumber>
    </recommendedName>
    <alternativeName>
        <fullName evidence="9">Thioredoxin peroxidase</fullName>
    </alternativeName>
    <alternativeName>
        <fullName evidence="11">Thioredoxin-dependent peroxiredoxin Bcp</fullName>
    </alternativeName>
</protein>
<evidence type="ECO:0000256" key="1">
    <source>
        <dbReference type="ARBA" id="ARBA00003330"/>
    </source>
</evidence>
<dbReference type="PROSITE" id="PS51352">
    <property type="entry name" value="THIOREDOXIN_2"/>
    <property type="match status" value="1"/>
</dbReference>
<name>A0A3D3R1N2_9PLAN</name>
<evidence type="ECO:0000259" key="14">
    <source>
        <dbReference type="PROSITE" id="PS51352"/>
    </source>
</evidence>